<comment type="similarity">
    <text evidence="1">Belongs to the metallo-dependent hydrolases superfamily. ATZ/TRZ family.</text>
</comment>
<dbReference type="RefSeq" id="WP_111419051.1">
    <property type="nucleotide sequence ID" value="NZ_NPEX01000057.1"/>
</dbReference>
<gene>
    <name evidence="4" type="ORF">CH341_10810</name>
</gene>
<keyword evidence="2" id="KW-0378">Hydrolase</keyword>
<dbReference type="EMBL" id="NPEX01000057">
    <property type="protein sequence ID" value="RAI44124.1"/>
    <property type="molecule type" value="Genomic_DNA"/>
</dbReference>
<name>A0A327L1K6_9BRAD</name>
<dbReference type="PANTHER" id="PTHR43794">
    <property type="entry name" value="AMINOHYDROLASE SSNA-RELATED"/>
    <property type="match status" value="1"/>
</dbReference>
<comment type="caution">
    <text evidence="4">The sequence shown here is derived from an EMBL/GenBank/DDBJ whole genome shotgun (WGS) entry which is preliminary data.</text>
</comment>
<evidence type="ECO:0000256" key="1">
    <source>
        <dbReference type="ARBA" id="ARBA00006745"/>
    </source>
</evidence>
<dbReference type="AlphaFoldDB" id="A0A327L1K6"/>
<dbReference type="InterPro" id="IPR050287">
    <property type="entry name" value="MTA/SAH_deaminase"/>
</dbReference>
<accession>A0A327L1K6</accession>
<dbReference type="Gene3D" id="3.20.20.140">
    <property type="entry name" value="Metal-dependent hydrolases"/>
    <property type="match status" value="1"/>
</dbReference>
<protein>
    <recommendedName>
        <fullName evidence="3">Amidohydrolase-related domain-containing protein</fullName>
    </recommendedName>
</protein>
<evidence type="ECO:0000313" key="4">
    <source>
        <dbReference type="EMBL" id="RAI44124.1"/>
    </source>
</evidence>
<dbReference type="GO" id="GO:0016810">
    <property type="term" value="F:hydrolase activity, acting on carbon-nitrogen (but not peptide) bonds"/>
    <property type="evidence" value="ECO:0007669"/>
    <property type="project" value="InterPro"/>
</dbReference>
<proteinExistence type="inferred from homology"/>
<evidence type="ECO:0000259" key="3">
    <source>
        <dbReference type="Pfam" id="PF01979"/>
    </source>
</evidence>
<dbReference type="SUPFAM" id="SSF51338">
    <property type="entry name" value="Composite domain of metallo-dependent hydrolases"/>
    <property type="match status" value="1"/>
</dbReference>
<dbReference type="InterPro" id="IPR011059">
    <property type="entry name" value="Metal-dep_hydrolase_composite"/>
</dbReference>
<organism evidence="4 5">
    <name type="scientific">Rhodoplanes roseus</name>
    <dbReference type="NCBI Taxonomy" id="29409"/>
    <lineage>
        <taxon>Bacteria</taxon>
        <taxon>Pseudomonadati</taxon>
        <taxon>Pseudomonadota</taxon>
        <taxon>Alphaproteobacteria</taxon>
        <taxon>Hyphomicrobiales</taxon>
        <taxon>Nitrobacteraceae</taxon>
        <taxon>Rhodoplanes</taxon>
    </lineage>
</organism>
<reference evidence="4 5" key="1">
    <citation type="submission" date="2017-07" db="EMBL/GenBank/DDBJ databases">
        <title>Draft Genome Sequences of Select Purple Nonsulfur Bacteria.</title>
        <authorList>
            <person name="Lasarre B."/>
            <person name="Mckinlay J.B."/>
        </authorList>
    </citation>
    <scope>NUCLEOTIDE SEQUENCE [LARGE SCALE GENOMIC DNA]</scope>
    <source>
        <strain evidence="4 5">DSM 5909</strain>
    </source>
</reference>
<dbReference type="PANTHER" id="PTHR43794:SF11">
    <property type="entry name" value="AMIDOHYDROLASE-RELATED DOMAIN-CONTAINING PROTEIN"/>
    <property type="match status" value="1"/>
</dbReference>
<sequence length="489" mass="52743">MSSGELSVGRLMATPGAGACDRGVTLRWRDGVIDALTADPRRATAGAAADLLALPALVNAHDHGRGLRQLAYGAHDQQLELWRAALYAHPPVDPYVNTAVAFARLAQSGVGTVVHVHSSIVTERLVDEAVAVARAARDVGVRLAFVVPLRDCRTLGYGDDAAMVARHPAADRDIIRERWLHPFPPPADYMALVREIARRIEGPTVTVQLGPNSPIACSDALLEATAAESADTGRRVHTHLLETRAQREWSDARHPAGLVSHLDALGLLSPRFAGAHGVWLSPEDCRLMAARGATIAVNTSSNLRLRSGIAPVADYIRAGMRFGIGVDSASFDEDDDAFKEMRVTHWLHSLTGNASPLTPALLFEAALATGFEIATGRRDYGSLTPEKPADIVVLDYGAMASDVIDGMVDETEVVLTRATRRHVRGLFVDGREVVRDGRVLGVDLDDLERDLLAQLRAAAPLMRALQPVIARSQATLRAFYETGEHLKDE</sequence>
<keyword evidence="5" id="KW-1185">Reference proteome</keyword>
<feature type="domain" description="Amidohydrolase-related" evidence="3">
    <location>
        <begin position="53"/>
        <end position="433"/>
    </location>
</feature>
<evidence type="ECO:0000313" key="5">
    <source>
        <dbReference type="Proteomes" id="UP000249130"/>
    </source>
</evidence>
<dbReference type="Pfam" id="PF01979">
    <property type="entry name" value="Amidohydro_1"/>
    <property type="match status" value="1"/>
</dbReference>
<dbReference type="InterPro" id="IPR032466">
    <property type="entry name" value="Metal_Hydrolase"/>
</dbReference>
<dbReference type="InterPro" id="IPR006680">
    <property type="entry name" value="Amidohydro-rel"/>
</dbReference>
<dbReference type="SUPFAM" id="SSF51556">
    <property type="entry name" value="Metallo-dependent hydrolases"/>
    <property type="match status" value="1"/>
</dbReference>
<dbReference type="OrthoDB" id="9796020at2"/>
<dbReference type="Proteomes" id="UP000249130">
    <property type="component" value="Unassembled WGS sequence"/>
</dbReference>
<evidence type="ECO:0000256" key="2">
    <source>
        <dbReference type="ARBA" id="ARBA00022801"/>
    </source>
</evidence>